<accession>A0A392STV4</accession>
<proteinExistence type="predicted"/>
<dbReference type="EMBL" id="LXQA010432238">
    <property type="protein sequence ID" value="MCI51465.1"/>
    <property type="molecule type" value="Genomic_DNA"/>
</dbReference>
<comment type="caution">
    <text evidence="1">The sequence shown here is derived from an EMBL/GenBank/DDBJ whole genome shotgun (WGS) entry which is preliminary data.</text>
</comment>
<dbReference type="Proteomes" id="UP000265520">
    <property type="component" value="Unassembled WGS sequence"/>
</dbReference>
<dbReference type="AlphaFoldDB" id="A0A392STV4"/>
<evidence type="ECO:0000313" key="2">
    <source>
        <dbReference type="Proteomes" id="UP000265520"/>
    </source>
</evidence>
<organism evidence="1 2">
    <name type="scientific">Trifolium medium</name>
    <dbReference type="NCBI Taxonomy" id="97028"/>
    <lineage>
        <taxon>Eukaryota</taxon>
        <taxon>Viridiplantae</taxon>
        <taxon>Streptophyta</taxon>
        <taxon>Embryophyta</taxon>
        <taxon>Tracheophyta</taxon>
        <taxon>Spermatophyta</taxon>
        <taxon>Magnoliopsida</taxon>
        <taxon>eudicotyledons</taxon>
        <taxon>Gunneridae</taxon>
        <taxon>Pentapetalae</taxon>
        <taxon>rosids</taxon>
        <taxon>fabids</taxon>
        <taxon>Fabales</taxon>
        <taxon>Fabaceae</taxon>
        <taxon>Papilionoideae</taxon>
        <taxon>50 kb inversion clade</taxon>
        <taxon>NPAAA clade</taxon>
        <taxon>Hologalegina</taxon>
        <taxon>IRL clade</taxon>
        <taxon>Trifolieae</taxon>
        <taxon>Trifolium</taxon>
    </lineage>
</organism>
<protein>
    <submittedName>
        <fullName evidence="1">Uncharacterized protein</fullName>
    </submittedName>
</protein>
<feature type="non-terminal residue" evidence="1">
    <location>
        <position position="51"/>
    </location>
</feature>
<sequence length="51" mass="6430">MWDWIFSSRSRYVFYHHDDMEENYCHYHHFHDSEERTTLPTLEICFSSDLD</sequence>
<reference evidence="1 2" key="1">
    <citation type="journal article" date="2018" name="Front. Plant Sci.">
        <title>Red Clover (Trifolium pratense) and Zigzag Clover (T. medium) - A Picture of Genomic Similarities and Differences.</title>
        <authorList>
            <person name="Dluhosova J."/>
            <person name="Istvanek J."/>
            <person name="Nedelnik J."/>
            <person name="Repkova J."/>
        </authorList>
    </citation>
    <scope>NUCLEOTIDE SEQUENCE [LARGE SCALE GENOMIC DNA]</scope>
    <source>
        <strain evidence="2">cv. 10/8</strain>
        <tissue evidence="1">Leaf</tissue>
    </source>
</reference>
<name>A0A392STV4_9FABA</name>
<evidence type="ECO:0000313" key="1">
    <source>
        <dbReference type="EMBL" id="MCI51465.1"/>
    </source>
</evidence>
<keyword evidence="2" id="KW-1185">Reference proteome</keyword>